<dbReference type="RefSeq" id="WP_378117497.1">
    <property type="nucleotide sequence ID" value="NZ_JBHRTF010000003.1"/>
</dbReference>
<feature type="binding site" evidence="6">
    <location>
        <position position="70"/>
    </location>
    <ligand>
        <name>Zn(2+)</name>
        <dbReference type="ChEBI" id="CHEBI:29105"/>
        <note>catalytic</note>
    </ligand>
</feature>
<accession>A0ABV7FHE1</accession>
<feature type="active site" description="Proton acceptor" evidence="6">
    <location>
        <position position="129"/>
    </location>
</feature>
<dbReference type="Pfam" id="PF00925">
    <property type="entry name" value="GTP_cyclohydro2"/>
    <property type="match status" value="1"/>
</dbReference>
<keyword evidence="1 6" id="KW-0686">Riboflavin biosynthesis</keyword>
<keyword evidence="3 6" id="KW-0378">Hydrolase</keyword>
<dbReference type="InterPro" id="IPR036144">
    <property type="entry name" value="RibA-like_sf"/>
</dbReference>
<organism evidence="8 9">
    <name type="scientific">Cellvibrio fontiphilus</name>
    <dbReference type="NCBI Taxonomy" id="1815559"/>
    <lineage>
        <taxon>Bacteria</taxon>
        <taxon>Pseudomonadati</taxon>
        <taxon>Pseudomonadota</taxon>
        <taxon>Gammaproteobacteria</taxon>
        <taxon>Cellvibrionales</taxon>
        <taxon>Cellvibrionaceae</taxon>
        <taxon>Cellvibrio</taxon>
    </lineage>
</organism>
<dbReference type="SUPFAM" id="SSF142695">
    <property type="entry name" value="RibA-like"/>
    <property type="match status" value="1"/>
</dbReference>
<feature type="binding site" evidence="6">
    <location>
        <begin position="52"/>
        <end position="56"/>
    </location>
    <ligand>
        <name>GTP</name>
        <dbReference type="ChEBI" id="CHEBI:37565"/>
    </ligand>
</feature>
<evidence type="ECO:0000256" key="2">
    <source>
        <dbReference type="ARBA" id="ARBA00022741"/>
    </source>
</evidence>
<dbReference type="PANTHER" id="PTHR21327">
    <property type="entry name" value="GTP CYCLOHYDROLASE II-RELATED"/>
    <property type="match status" value="1"/>
</dbReference>
<evidence type="ECO:0000256" key="4">
    <source>
        <dbReference type="ARBA" id="ARBA00023134"/>
    </source>
</evidence>
<keyword evidence="6" id="KW-0862">Zinc</keyword>
<evidence type="ECO:0000256" key="5">
    <source>
        <dbReference type="ARBA" id="ARBA00049295"/>
    </source>
</evidence>
<feature type="binding site" evidence="6">
    <location>
        <position position="152"/>
    </location>
    <ligand>
        <name>GTP</name>
        <dbReference type="ChEBI" id="CHEBI:37565"/>
    </ligand>
</feature>
<reference evidence="9" key="1">
    <citation type="journal article" date="2019" name="Int. J. Syst. Evol. Microbiol.">
        <title>The Global Catalogue of Microorganisms (GCM) 10K type strain sequencing project: providing services to taxonomists for standard genome sequencing and annotation.</title>
        <authorList>
            <consortium name="The Broad Institute Genomics Platform"/>
            <consortium name="The Broad Institute Genome Sequencing Center for Infectious Disease"/>
            <person name="Wu L."/>
            <person name="Ma J."/>
        </authorList>
    </citation>
    <scope>NUCLEOTIDE SEQUENCE [LARGE SCALE GENOMIC DNA]</scope>
    <source>
        <strain evidence="9">KCTC 52237</strain>
    </source>
</reference>
<comment type="similarity">
    <text evidence="6">Belongs to the GTP cyclohydrolase II family.</text>
</comment>
<comment type="cofactor">
    <cofactor evidence="6">
        <name>Zn(2+)</name>
        <dbReference type="ChEBI" id="CHEBI:29105"/>
    </cofactor>
    <text evidence="6">Binds 1 zinc ion per subunit.</text>
</comment>
<dbReference type="HAMAP" id="MF_00179">
    <property type="entry name" value="RibA"/>
    <property type="match status" value="1"/>
</dbReference>
<feature type="domain" description="GTP cyclohydrolase II" evidence="7">
    <location>
        <begin position="8"/>
        <end position="173"/>
    </location>
</feature>
<dbReference type="PANTHER" id="PTHR21327:SF29">
    <property type="entry name" value="GTP CYCLOHYDROLASE-2"/>
    <property type="match status" value="1"/>
</dbReference>
<feature type="binding site" evidence="6">
    <location>
        <position position="73"/>
    </location>
    <ligand>
        <name>GTP</name>
        <dbReference type="ChEBI" id="CHEBI:37565"/>
    </ligand>
</feature>
<dbReference type="CDD" id="cd00641">
    <property type="entry name" value="GTP_cyclohydro2"/>
    <property type="match status" value="1"/>
</dbReference>
<name>A0ABV7FHE1_9GAMM</name>
<comment type="caution">
    <text evidence="8">The sequence shown here is derived from an EMBL/GenBank/DDBJ whole genome shotgun (WGS) entry which is preliminary data.</text>
</comment>
<dbReference type="InterPro" id="IPR032677">
    <property type="entry name" value="GTP_cyclohydro_II"/>
</dbReference>
<evidence type="ECO:0000256" key="1">
    <source>
        <dbReference type="ARBA" id="ARBA00022619"/>
    </source>
</evidence>
<comment type="function">
    <text evidence="6">Catalyzes the conversion of GTP to 2,5-diamino-6-ribosylamino-4(3H)-pyrimidinone 5'-phosphate (DARP), formate and pyrophosphate.</text>
</comment>
<dbReference type="EC" id="3.5.4.25" evidence="6"/>
<evidence type="ECO:0000313" key="9">
    <source>
        <dbReference type="Proteomes" id="UP001595555"/>
    </source>
</evidence>
<comment type="catalytic activity">
    <reaction evidence="5 6">
        <text>GTP + 4 H2O = 2,5-diamino-6-hydroxy-4-(5-phosphoribosylamino)-pyrimidine + formate + 2 phosphate + 3 H(+)</text>
        <dbReference type="Rhea" id="RHEA:23704"/>
        <dbReference type="ChEBI" id="CHEBI:15377"/>
        <dbReference type="ChEBI" id="CHEBI:15378"/>
        <dbReference type="ChEBI" id="CHEBI:15740"/>
        <dbReference type="ChEBI" id="CHEBI:37565"/>
        <dbReference type="ChEBI" id="CHEBI:43474"/>
        <dbReference type="ChEBI" id="CHEBI:58614"/>
        <dbReference type="EC" id="3.5.4.25"/>
    </reaction>
</comment>
<dbReference type="GO" id="GO:0003935">
    <property type="term" value="F:GTP cyclohydrolase II activity"/>
    <property type="evidence" value="ECO:0007669"/>
    <property type="project" value="UniProtKB-EC"/>
</dbReference>
<proteinExistence type="inferred from homology"/>
<feature type="binding site" evidence="6">
    <location>
        <position position="57"/>
    </location>
    <ligand>
        <name>Zn(2+)</name>
        <dbReference type="ChEBI" id="CHEBI:29105"/>
        <note>catalytic</note>
    </ligand>
</feature>
<dbReference type="Gene3D" id="3.40.50.10990">
    <property type="entry name" value="GTP cyclohydrolase II"/>
    <property type="match status" value="1"/>
</dbReference>
<feature type="binding site" evidence="6">
    <location>
        <position position="157"/>
    </location>
    <ligand>
        <name>GTP</name>
        <dbReference type="ChEBI" id="CHEBI:37565"/>
    </ligand>
</feature>
<feature type="binding site" evidence="6">
    <location>
        <position position="117"/>
    </location>
    <ligand>
        <name>GTP</name>
        <dbReference type="ChEBI" id="CHEBI:37565"/>
    </ligand>
</feature>
<feature type="active site" description="Nucleophile" evidence="6">
    <location>
        <position position="131"/>
    </location>
</feature>
<dbReference type="EMBL" id="JBHRTF010000003">
    <property type="protein sequence ID" value="MFC3115314.1"/>
    <property type="molecule type" value="Genomic_DNA"/>
</dbReference>
<protein>
    <recommendedName>
        <fullName evidence="6">GTP cyclohydrolase-2</fullName>
        <ecNumber evidence="6">3.5.4.25</ecNumber>
    </recommendedName>
    <alternativeName>
        <fullName evidence="6">GTP cyclohydrolase II</fullName>
    </alternativeName>
</protein>
<evidence type="ECO:0000259" key="7">
    <source>
        <dbReference type="Pfam" id="PF00925"/>
    </source>
</evidence>
<feature type="binding site" evidence="6">
    <location>
        <begin position="95"/>
        <end position="97"/>
    </location>
    <ligand>
        <name>GTP</name>
        <dbReference type="ChEBI" id="CHEBI:37565"/>
    </ligand>
</feature>
<keyword evidence="2 6" id="KW-0547">Nucleotide-binding</keyword>
<keyword evidence="9" id="KW-1185">Reference proteome</keyword>
<sequence>MPKPSVTRTATARIPTRYGDFQLCYYTNTLDNKEHLAFYMGDLAHAEKVLARIHSECFTGDVLGSLRCDCGEQLDRALALIANEGTGVVVYLRQEGRGIGLEQKLLAYNLQDQGYDTVDANLMLGHGADERSYSLAASILDDLGVQSVRLLTNNPEKITALQAEGINVAARVPLIIATNAENQGYMITKAKRMDHLLFSKPFSSSHHSDLHEPQPTN</sequence>
<dbReference type="NCBIfam" id="NF001591">
    <property type="entry name" value="PRK00393.1"/>
    <property type="match status" value="1"/>
</dbReference>
<evidence type="ECO:0000256" key="3">
    <source>
        <dbReference type="ARBA" id="ARBA00022801"/>
    </source>
</evidence>
<dbReference type="Proteomes" id="UP001595555">
    <property type="component" value="Unassembled WGS sequence"/>
</dbReference>
<feature type="binding site" evidence="6">
    <location>
        <position position="68"/>
    </location>
    <ligand>
        <name>Zn(2+)</name>
        <dbReference type="ChEBI" id="CHEBI:29105"/>
        <note>catalytic</note>
    </ligand>
</feature>
<keyword evidence="6" id="KW-0479">Metal-binding</keyword>
<comment type="pathway">
    <text evidence="6">Cofactor biosynthesis; riboflavin biosynthesis; 5-amino-6-(D-ribitylamino)uracil from GTP: step 1/4.</text>
</comment>
<dbReference type="InterPro" id="IPR000926">
    <property type="entry name" value="RibA"/>
</dbReference>
<dbReference type="NCBIfam" id="TIGR00505">
    <property type="entry name" value="ribA"/>
    <property type="match status" value="1"/>
</dbReference>
<keyword evidence="4 6" id="KW-0342">GTP-binding</keyword>
<evidence type="ECO:0000313" key="8">
    <source>
        <dbReference type="EMBL" id="MFC3115314.1"/>
    </source>
</evidence>
<gene>
    <name evidence="6 8" type="primary">ribA</name>
    <name evidence="8" type="ORF">ACFODX_07075</name>
</gene>
<evidence type="ECO:0000256" key="6">
    <source>
        <dbReference type="HAMAP-Rule" id="MF_00179"/>
    </source>
</evidence>